<evidence type="ECO:0000313" key="2">
    <source>
        <dbReference type="EMBL" id="CAB3386766.1"/>
    </source>
</evidence>
<keyword evidence="3" id="KW-1185">Reference proteome</keyword>
<reference evidence="2 3" key="1">
    <citation type="submission" date="2020-04" db="EMBL/GenBank/DDBJ databases">
        <authorList>
            <person name="Alioto T."/>
            <person name="Alioto T."/>
            <person name="Gomez Garrido J."/>
        </authorList>
    </citation>
    <scope>NUCLEOTIDE SEQUENCE [LARGE SCALE GENOMIC DNA]</scope>
</reference>
<dbReference type="Proteomes" id="UP000494165">
    <property type="component" value="Unassembled WGS sequence"/>
</dbReference>
<proteinExistence type="predicted"/>
<sequence length="173" mass="19010">MIIEVGDRFVARLGNPEDEHVSAEHPTAAIVPFKRGLEQLLSNNEEFDIPNFSLNVTASPAPIKKSPPTQCARASSRGESRNRSPTISKTVTKVPRAQKAKIRATGLNITVHQNVVPVQCVQEECDKGLGQVQSLQYRRGPPELCRQVQGALDLQQMSSQIGLQQGRELHPTL</sequence>
<gene>
    <name evidence="2" type="ORF">CLODIP_2_CD13879</name>
</gene>
<evidence type="ECO:0000313" key="3">
    <source>
        <dbReference type="Proteomes" id="UP000494165"/>
    </source>
</evidence>
<evidence type="ECO:0000256" key="1">
    <source>
        <dbReference type="SAM" id="MobiDB-lite"/>
    </source>
</evidence>
<dbReference type="EMBL" id="CADEPI010000510">
    <property type="protein sequence ID" value="CAB3386766.1"/>
    <property type="molecule type" value="Genomic_DNA"/>
</dbReference>
<accession>A0A8S1E032</accession>
<protein>
    <submittedName>
        <fullName evidence="2">Uncharacterized protein</fullName>
    </submittedName>
</protein>
<name>A0A8S1E032_9INSE</name>
<organism evidence="2 3">
    <name type="scientific">Cloeon dipterum</name>
    <dbReference type="NCBI Taxonomy" id="197152"/>
    <lineage>
        <taxon>Eukaryota</taxon>
        <taxon>Metazoa</taxon>
        <taxon>Ecdysozoa</taxon>
        <taxon>Arthropoda</taxon>
        <taxon>Hexapoda</taxon>
        <taxon>Insecta</taxon>
        <taxon>Pterygota</taxon>
        <taxon>Palaeoptera</taxon>
        <taxon>Ephemeroptera</taxon>
        <taxon>Pisciforma</taxon>
        <taxon>Baetidae</taxon>
        <taxon>Cloeon</taxon>
    </lineage>
</organism>
<comment type="caution">
    <text evidence="2">The sequence shown here is derived from an EMBL/GenBank/DDBJ whole genome shotgun (WGS) entry which is preliminary data.</text>
</comment>
<feature type="region of interest" description="Disordered" evidence="1">
    <location>
        <begin position="58"/>
        <end position="90"/>
    </location>
</feature>
<dbReference type="AlphaFoldDB" id="A0A8S1E032"/>